<evidence type="ECO:0000313" key="2">
    <source>
        <dbReference type="EMBL" id="MBW0582005.1"/>
    </source>
</evidence>
<proteinExistence type="predicted"/>
<keyword evidence="3" id="KW-1185">Reference proteome</keyword>
<name>A0A9Q3Q2K5_9BASI</name>
<dbReference type="Proteomes" id="UP000765509">
    <property type="component" value="Unassembled WGS sequence"/>
</dbReference>
<feature type="compositionally biased region" description="Polar residues" evidence="1">
    <location>
        <begin position="26"/>
        <end position="41"/>
    </location>
</feature>
<gene>
    <name evidence="2" type="ORF">O181_121720</name>
</gene>
<reference evidence="2" key="1">
    <citation type="submission" date="2021-03" db="EMBL/GenBank/DDBJ databases">
        <title>Draft genome sequence of rust myrtle Austropuccinia psidii MF-1, a brazilian biotype.</title>
        <authorList>
            <person name="Quecine M.C."/>
            <person name="Pachon D.M.R."/>
            <person name="Bonatelli M.L."/>
            <person name="Correr F.H."/>
            <person name="Franceschini L.M."/>
            <person name="Leite T.F."/>
            <person name="Margarido G.R.A."/>
            <person name="Almeida C.A."/>
            <person name="Ferrarezi J.A."/>
            <person name="Labate C.A."/>
        </authorList>
    </citation>
    <scope>NUCLEOTIDE SEQUENCE</scope>
    <source>
        <strain evidence="2">MF-1</strain>
    </source>
</reference>
<comment type="caution">
    <text evidence="2">The sequence shown here is derived from an EMBL/GenBank/DDBJ whole genome shotgun (WGS) entry which is preliminary data.</text>
</comment>
<dbReference type="AlphaFoldDB" id="A0A9Q3Q2K5"/>
<accession>A0A9Q3Q2K5</accession>
<protein>
    <submittedName>
        <fullName evidence="2">Uncharacterized protein</fullName>
    </submittedName>
</protein>
<sequence>MAGNNVYDTSMVMDDIDEEGDLDVHNNLSQCGSDTNENGSITAKAKEPTGTKRKVQKRCHYSDELDENSYLDNRNEVSQIQPNLSSSKKKPKRE</sequence>
<feature type="compositionally biased region" description="Polar residues" evidence="1">
    <location>
        <begin position="70"/>
        <end position="86"/>
    </location>
</feature>
<feature type="region of interest" description="Disordered" evidence="1">
    <location>
        <begin position="22"/>
        <end position="94"/>
    </location>
</feature>
<dbReference type="EMBL" id="AVOT02111387">
    <property type="protein sequence ID" value="MBW0582005.1"/>
    <property type="molecule type" value="Genomic_DNA"/>
</dbReference>
<organism evidence="2 3">
    <name type="scientific">Austropuccinia psidii MF-1</name>
    <dbReference type="NCBI Taxonomy" id="1389203"/>
    <lineage>
        <taxon>Eukaryota</taxon>
        <taxon>Fungi</taxon>
        <taxon>Dikarya</taxon>
        <taxon>Basidiomycota</taxon>
        <taxon>Pucciniomycotina</taxon>
        <taxon>Pucciniomycetes</taxon>
        <taxon>Pucciniales</taxon>
        <taxon>Sphaerophragmiaceae</taxon>
        <taxon>Austropuccinia</taxon>
    </lineage>
</organism>
<evidence type="ECO:0000313" key="3">
    <source>
        <dbReference type="Proteomes" id="UP000765509"/>
    </source>
</evidence>
<evidence type="ECO:0000256" key="1">
    <source>
        <dbReference type="SAM" id="MobiDB-lite"/>
    </source>
</evidence>